<sequence length="135" mass="14263">MASRSRGLERPGFDKIAGSRQVLASGLDGDQGWPRESSCGAGGWCGGRLRRTISTSDTCVQTPGTASPAASTGITGSGWPREVSCESENEIADSTRADCRHRQGKRDRRVAAGAAPQLLAIRARWTGGNRLQAHV</sequence>
<name>A0A8T0SIQ4_PANVG</name>
<evidence type="ECO:0000313" key="3">
    <source>
        <dbReference type="Proteomes" id="UP000823388"/>
    </source>
</evidence>
<keyword evidence="3" id="KW-1185">Reference proteome</keyword>
<evidence type="ECO:0000313" key="2">
    <source>
        <dbReference type="EMBL" id="KAG2596843.1"/>
    </source>
</evidence>
<reference evidence="2 3" key="1">
    <citation type="submission" date="2020-05" db="EMBL/GenBank/DDBJ databases">
        <title>WGS assembly of Panicum virgatum.</title>
        <authorList>
            <person name="Lovell J.T."/>
            <person name="Jenkins J."/>
            <person name="Shu S."/>
            <person name="Juenger T.E."/>
            <person name="Schmutz J."/>
        </authorList>
    </citation>
    <scope>NUCLEOTIDE SEQUENCE [LARGE SCALE GENOMIC DNA]</scope>
    <source>
        <strain evidence="3">cv. AP13</strain>
    </source>
</reference>
<feature type="region of interest" description="Disordered" evidence="1">
    <location>
        <begin position="58"/>
        <end position="104"/>
    </location>
</feature>
<dbReference type="Proteomes" id="UP000823388">
    <property type="component" value="Chromosome 5K"/>
</dbReference>
<dbReference type="EMBL" id="CM029045">
    <property type="protein sequence ID" value="KAG2596843.1"/>
    <property type="molecule type" value="Genomic_DNA"/>
</dbReference>
<comment type="caution">
    <text evidence="2">The sequence shown here is derived from an EMBL/GenBank/DDBJ whole genome shotgun (WGS) entry which is preliminary data.</text>
</comment>
<evidence type="ECO:0000256" key="1">
    <source>
        <dbReference type="SAM" id="MobiDB-lite"/>
    </source>
</evidence>
<protein>
    <submittedName>
        <fullName evidence="2">Uncharacterized protein</fullName>
    </submittedName>
</protein>
<gene>
    <name evidence="2" type="ORF">PVAP13_5KG186907</name>
</gene>
<organism evidence="2 3">
    <name type="scientific">Panicum virgatum</name>
    <name type="common">Blackwell switchgrass</name>
    <dbReference type="NCBI Taxonomy" id="38727"/>
    <lineage>
        <taxon>Eukaryota</taxon>
        <taxon>Viridiplantae</taxon>
        <taxon>Streptophyta</taxon>
        <taxon>Embryophyta</taxon>
        <taxon>Tracheophyta</taxon>
        <taxon>Spermatophyta</taxon>
        <taxon>Magnoliopsida</taxon>
        <taxon>Liliopsida</taxon>
        <taxon>Poales</taxon>
        <taxon>Poaceae</taxon>
        <taxon>PACMAD clade</taxon>
        <taxon>Panicoideae</taxon>
        <taxon>Panicodae</taxon>
        <taxon>Paniceae</taxon>
        <taxon>Panicinae</taxon>
        <taxon>Panicum</taxon>
        <taxon>Panicum sect. Hiantes</taxon>
    </lineage>
</organism>
<dbReference type="AlphaFoldDB" id="A0A8T0SIQ4"/>
<feature type="compositionally biased region" description="Polar residues" evidence="1">
    <location>
        <begin position="58"/>
        <end position="74"/>
    </location>
</feature>
<accession>A0A8T0SIQ4</accession>
<proteinExistence type="predicted"/>